<reference evidence="1" key="1">
    <citation type="submission" date="2021-01" db="EMBL/GenBank/DDBJ databases">
        <title>Whole genome shotgun sequence of Sinosporangium siamense NBRC 109515.</title>
        <authorList>
            <person name="Komaki H."/>
            <person name="Tamura T."/>
        </authorList>
    </citation>
    <scope>NUCLEOTIDE SEQUENCE</scope>
    <source>
        <strain evidence="1">NBRC 109515</strain>
    </source>
</reference>
<comment type="caution">
    <text evidence="1">The sequence shown here is derived from an EMBL/GenBank/DDBJ whole genome shotgun (WGS) entry which is preliminary data.</text>
</comment>
<evidence type="ECO:0000313" key="2">
    <source>
        <dbReference type="Proteomes" id="UP000606172"/>
    </source>
</evidence>
<dbReference type="EMBL" id="BOOW01000044">
    <property type="protein sequence ID" value="GII96432.1"/>
    <property type="molecule type" value="Genomic_DNA"/>
</dbReference>
<dbReference type="Proteomes" id="UP000606172">
    <property type="component" value="Unassembled WGS sequence"/>
</dbReference>
<accession>A0A919RNJ0</accession>
<protein>
    <submittedName>
        <fullName evidence="1">Uncharacterized protein</fullName>
    </submittedName>
</protein>
<sequence>MDKAAVQRLLSCRNIPLRERALWRMLYETAVRRELTRGDVPKYPRGAWSWFCMLRTPVTGPPVPNIVTSFRILEHC</sequence>
<name>A0A919RNJ0_9ACTN</name>
<dbReference type="AlphaFoldDB" id="A0A919RNJ0"/>
<proteinExistence type="predicted"/>
<gene>
    <name evidence="1" type="ORF">Ssi02_66630</name>
</gene>
<keyword evidence="2" id="KW-1185">Reference proteome</keyword>
<organism evidence="1 2">
    <name type="scientific">Sinosporangium siamense</name>
    <dbReference type="NCBI Taxonomy" id="1367973"/>
    <lineage>
        <taxon>Bacteria</taxon>
        <taxon>Bacillati</taxon>
        <taxon>Actinomycetota</taxon>
        <taxon>Actinomycetes</taxon>
        <taxon>Streptosporangiales</taxon>
        <taxon>Streptosporangiaceae</taxon>
        <taxon>Sinosporangium</taxon>
    </lineage>
</organism>
<evidence type="ECO:0000313" key="1">
    <source>
        <dbReference type="EMBL" id="GII96432.1"/>
    </source>
</evidence>